<reference evidence="3 4" key="1">
    <citation type="submission" date="2024-09" db="EMBL/GenBank/DDBJ databases">
        <authorList>
            <person name="Sun Q."/>
            <person name="Mori K."/>
        </authorList>
    </citation>
    <scope>NUCLEOTIDE SEQUENCE [LARGE SCALE GENOMIC DNA]</scope>
    <source>
        <strain evidence="3 4">TISTR 2452</strain>
    </source>
</reference>
<dbReference type="PANTHER" id="PTHR33169">
    <property type="entry name" value="PADR-FAMILY TRANSCRIPTIONAL REGULATOR"/>
    <property type="match status" value="1"/>
</dbReference>
<proteinExistence type="predicted"/>
<dbReference type="InterPro" id="IPR036388">
    <property type="entry name" value="WH-like_DNA-bd_sf"/>
</dbReference>
<keyword evidence="1" id="KW-0238">DNA-binding</keyword>
<dbReference type="InterPro" id="IPR005149">
    <property type="entry name" value="Tscrpt_reg_PadR_N"/>
</dbReference>
<evidence type="ECO:0000313" key="4">
    <source>
        <dbReference type="Proteomes" id="UP001589747"/>
    </source>
</evidence>
<comment type="caution">
    <text evidence="3">The sequence shown here is derived from an EMBL/GenBank/DDBJ whole genome shotgun (WGS) entry which is preliminary data.</text>
</comment>
<dbReference type="SUPFAM" id="SSF46785">
    <property type="entry name" value="Winged helix' DNA-binding domain"/>
    <property type="match status" value="1"/>
</dbReference>
<feature type="domain" description="Transcription regulator PadR N-terminal" evidence="2">
    <location>
        <begin position="17"/>
        <end position="90"/>
    </location>
</feature>
<dbReference type="CDD" id="cd00090">
    <property type="entry name" value="HTH_ARSR"/>
    <property type="match status" value="1"/>
</dbReference>
<dbReference type="Pfam" id="PF03551">
    <property type="entry name" value="PadR"/>
    <property type="match status" value="1"/>
</dbReference>
<protein>
    <submittedName>
        <fullName evidence="3">PadR family transcriptional regulator</fullName>
    </submittedName>
</protein>
<dbReference type="InterPro" id="IPR052509">
    <property type="entry name" value="Metal_resp_DNA-bind_regulator"/>
</dbReference>
<name>A0ABV5KS14_9BACL</name>
<sequence>MALDKEMLKGYMDIIFLSLLRESPMYGYELAKKARDISGAVFDIKEATLYMALKRLEKQGLLAAYWAPPDEGTAGRRKYYRLTEEGLAHLLQGKADWEAFKQVIDQFMGGIRL</sequence>
<accession>A0ABV5KS14</accession>
<evidence type="ECO:0000259" key="2">
    <source>
        <dbReference type="Pfam" id="PF03551"/>
    </source>
</evidence>
<dbReference type="InterPro" id="IPR036390">
    <property type="entry name" value="WH_DNA-bd_sf"/>
</dbReference>
<evidence type="ECO:0000256" key="1">
    <source>
        <dbReference type="ARBA" id="ARBA00023125"/>
    </source>
</evidence>
<keyword evidence="4" id="KW-1185">Reference proteome</keyword>
<organism evidence="3 4">
    <name type="scientific">Paenibacillus aurantiacus</name>
    <dbReference type="NCBI Taxonomy" id="1936118"/>
    <lineage>
        <taxon>Bacteria</taxon>
        <taxon>Bacillati</taxon>
        <taxon>Bacillota</taxon>
        <taxon>Bacilli</taxon>
        <taxon>Bacillales</taxon>
        <taxon>Paenibacillaceae</taxon>
        <taxon>Paenibacillus</taxon>
    </lineage>
</organism>
<dbReference type="Gene3D" id="1.10.10.10">
    <property type="entry name" value="Winged helix-like DNA-binding domain superfamily/Winged helix DNA-binding domain"/>
    <property type="match status" value="1"/>
</dbReference>
<dbReference type="PANTHER" id="PTHR33169:SF14">
    <property type="entry name" value="TRANSCRIPTIONAL REGULATOR RV3488"/>
    <property type="match status" value="1"/>
</dbReference>
<dbReference type="InterPro" id="IPR011991">
    <property type="entry name" value="ArsR-like_HTH"/>
</dbReference>
<evidence type="ECO:0000313" key="3">
    <source>
        <dbReference type="EMBL" id="MFB9327675.1"/>
    </source>
</evidence>
<dbReference type="RefSeq" id="WP_377496227.1">
    <property type="nucleotide sequence ID" value="NZ_JBHMDO010000028.1"/>
</dbReference>
<dbReference type="Proteomes" id="UP001589747">
    <property type="component" value="Unassembled WGS sequence"/>
</dbReference>
<gene>
    <name evidence="3" type="ORF">ACFFSY_17240</name>
</gene>
<dbReference type="EMBL" id="JBHMDO010000028">
    <property type="protein sequence ID" value="MFB9327675.1"/>
    <property type="molecule type" value="Genomic_DNA"/>
</dbReference>